<dbReference type="AlphaFoldDB" id="A0ABD6EII1"/>
<accession>A0ABD6EII1</accession>
<dbReference type="InterPro" id="IPR016024">
    <property type="entry name" value="ARM-type_fold"/>
</dbReference>
<organism evidence="2 3">
    <name type="scientific">Gnathostoma spinigerum</name>
    <dbReference type="NCBI Taxonomy" id="75299"/>
    <lineage>
        <taxon>Eukaryota</taxon>
        <taxon>Metazoa</taxon>
        <taxon>Ecdysozoa</taxon>
        <taxon>Nematoda</taxon>
        <taxon>Chromadorea</taxon>
        <taxon>Rhabditida</taxon>
        <taxon>Spirurina</taxon>
        <taxon>Gnathostomatomorpha</taxon>
        <taxon>Gnathostomatoidea</taxon>
        <taxon>Gnathostomatidae</taxon>
        <taxon>Gnathostoma</taxon>
    </lineage>
</organism>
<feature type="region of interest" description="Disordered" evidence="1">
    <location>
        <begin position="149"/>
        <end position="170"/>
    </location>
</feature>
<dbReference type="EMBL" id="JBGFUD010002757">
    <property type="protein sequence ID" value="MFH4977964.1"/>
    <property type="molecule type" value="Genomic_DNA"/>
</dbReference>
<dbReference type="InterPro" id="IPR011989">
    <property type="entry name" value="ARM-like"/>
</dbReference>
<dbReference type="PANTHER" id="PTHR45976">
    <property type="entry name" value="ARMADILLO SEGMENT POLARITY PROTEIN"/>
    <property type="match status" value="1"/>
</dbReference>
<proteinExistence type="predicted"/>
<evidence type="ECO:0000313" key="2">
    <source>
        <dbReference type="EMBL" id="MFH4977964.1"/>
    </source>
</evidence>
<name>A0ABD6EII1_9BILA</name>
<dbReference type="SUPFAM" id="SSF48371">
    <property type="entry name" value="ARM repeat"/>
    <property type="match status" value="1"/>
</dbReference>
<gene>
    <name evidence="2" type="ORF">AB6A40_004673</name>
</gene>
<comment type="caution">
    <text evidence="2">The sequence shown here is derived from an EMBL/GenBank/DDBJ whole genome shotgun (WGS) entry which is preliminary data.</text>
</comment>
<sequence length="495" mass="55815">MNTACGMPQAPRQASYLYEQQVPSTSYAAPCITPNAMGVHNPNTPYESANPVGYPQMAFPQAELGQPRSSMTMNGPGPYEARQPSDTRKMANTQMWMNEHRFSQVMQQHSRPGSAPSSIISSMTQLSAITGQESLLSINTQMTEAQNLPEKRVATHSSAPSSTSSSVENVDPSYVKEVENLIDSIIENMNTTDKVMQRKIAHTIYNMQLRNHFARASEVKLYKMICPLISLLNRLDTEPDIVGILLRTMSTLILGTRTRDILKQLTMEHPSQMIATFANRLEPNQAYCKYAVITIHSLLEIALKMKYNKEDITNRMLAIMRLMEEHGDRYFINTFKQKQYVFDVLRLVFYKDSAMKSHFAGKGGITMLLNFLRRETVECVAYRNVRVLHSIVSSEDISLGTKFVQCEGIQVVSRIFTLPHCSERLAKQCMWCLRAVSDLPIVQTIDLREAIGQIMFMVDLANTDIDLLNSTVDFLGNVAASKDGVSNINKVRQFR</sequence>
<dbReference type="InterPro" id="IPR013284">
    <property type="entry name" value="Beta-catenin"/>
</dbReference>
<protein>
    <submittedName>
        <fullName evidence="2">Uncharacterized protein</fullName>
    </submittedName>
</protein>
<dbReference type="Gene3D" id="1.25.10.10">
    <property type="entry name" value="Leucine-rich Repeat Variant"/>
    <property type="match status" value="1"/>
</dbReference>
<evidence type="ECO:0000256" key="1">
    <source>
        <dbReference type="SAM" id="MobiDB-lite"/>
    </source>
</evidence>
<evidence type="ECO:0000313" key="3">
    <source>
        <dbReference type="Proteomes" id="UP001608902"/>
    </source>
</evidence>
<keyword evidence="3" id="KW-1185">Reference proteome</keyword>
<feature type="compositionally biased region" description="Low complexity" evidence="1">
    <location>
        <begin position="157"/>
        <end position="166"/>
    </location>
</feature>
<reference evidence="2 3" key="1">
    <citation type="submission" date="2024-08" db="EMBL/GenBank/DDBJ databases">
        <title>Gnathostoma spinigerum genome.</title>
        <authorList>
            <person name="Gonzalez-Bertolin B."/>
            <person name="Monzon S."/>
            <person name="Zaballos A."/>
            <person name="Jimenez P."/>
            <person name="Dekumyoy P."/>
            <person name="Varona S."/>
            <person name="Cuesta I."/>
            <person name="Sumanam S."/>
            <person name="Adisakwattana P."/>
            <person name="Gasser R.B."/>
            <person name="Hernandez-Gonzalez A."/>
            <person name="Young N.D."/>
            <person name="Perteguer M.J."/>
        </authorList>
    </citation>
    <scope>NUCLEOTIDE SEQUENCE [LARGE SCALE GENOMIC DNA]</scope>
    <source>
        <strain evidence="2">AL3</strain>
        <tissue evidence="2">Liver</tissue>
    </source>
</reference>
<dbReference type="Proteomes" id="UP001608902">
    <property type="component" value="Unassembled WGS sequence"/>
</dbReference>